<evidence type="ECO:0000313" key="11">
    <source>
        <dbReference type="EMBL" id="KAK1152941.1"/>
    </source>
</evidence>
<dbReference type="SMART" id="SM00913">
    <property type="entry name" value="IBN_N"/>
    <property type="match status" value="2"/>
</dbReference>
<dbReference type="Pfam" id="PF13513">
    <property type="entry name" value="HEAT_EZ"/>
    <property type="match status" value="1"/>
</dbReference>
<dbReference type="Gene3D" id="1.25.10.10">
    <property type="entry name" value="Leucine-rich Repeat Variant"/>
    <property type="match status" value="1"/>
</dbReference>
<dbReference type="Pfam" id="PF03810">
    <property type="entry name" value="IBN_N"/>
    <property type="match status" value="1"/>
</dbReference>
<evidence type="ECO:0000259" key="10">
    <source>
        <dbReference type="PROSITE" id="PS50166"/>
    </source>
</evidence>
<keyword evidence="7" id="KW-0007">Acetylation</keyword>
<dbReference type="Pfam" id="PF02985">
    <property type="entry name" value="HEAT"/>
    <property type="match status" value="1"/>
</dbReference>
<dbReference type="InterPro" id="IPR000357">
    <property type="entry name" value="HEAT"/>
</dbReference>
<dbReference type="GO" id="GO:0031267">
    <property type="term" value="F:small GTPase binding"/>
    <property type="evidence" value="ECO:0007669"/>
    <property type="project" value="InterPro"/>
</dbReference>
<evidence type="ECO:0000256" key="8">
    <source>
        <dbReference type="ARBA" id="ARBA00023242"/>
    </source>
</evidence>
<feature type="repeat" description="HEAT" evidence="9">
    <location>
        <begin position="914"/>
        <end position="952"/>
    </location>
</feature>
<reference evidence="11" key="1">
    <citation type="submission" date="2022-02" db="EMBL/GenBank/DDBJ databases">
        <title>Atlantic sturgeon de novo genome assembly.</title>
        <authorList>
            <person name="Stock M."/>
            <person name="Klopp C."/>
            <person name="Guiguen Y."/>
            <person name="Cabau C."/>
            <person name="Parinello H."/>
            <person name="Santidrian Yebra-Pimentel E."/>
            <person name="Kuhl H."/>
            <person name="Dirks R.P."/>
            <person name="Guessner J."/>
            <person name="Wuertz S."/>
            <person name="Du K."/>
            <person name="Schartl M."/>
        </authorList>
    </citation>
    <scope>NUCLEOTIDE SEQUENCE</scope>
    <source>
        <strain evidence="11">STURGEONOMICS-FGT-2020</strain>
        <tissue evidence="11">Whole blood</tissue>
    </source>
</reference>
<evidence type="ECO:0000313" key="12">
    <source>
        <dbReference type="Proteomes" id="UP001230051"/>
    </source>
</evidence>
<dbReference type="Proteomes" id="UP001230051">
    <property type="component" value="Unassembled WGS sequence"/>
</dbReference>
<evidence type="ECO:0000256" key="1">
    <source>
        <dbReference type="ARBA" id="ARBA00004123"/>
    </source>
</evidence>
<feature type="domain" description="Importin N-terminal" evidence="10">
    <location>
        <begin position="23"/>
        <end position="89"/>
    </location>
</feature>
<proteinExistence type="predicted"/>
<keyword evidence="12" id="KW-1185">Reference proteome</keyword>
<gene>
    <name evidence="11" type="primary">IPO4</name>
    <name evidence="11" type="ORF">AOXY_G30666</name>
</gene>
<dbReference type="EMBL" id="JAGXEW010000044">
    <property type="protein sequence ID" value="KAK1152941.1"/>
    <property type="molecule type" value="Genomic_DNA"/>
</dbReference>
<dbReference type="AlphaFoldDB" id="A0AAD8FT67"/>
<protein>
    <submittedName>
        <fullName evidence="11">Importin-4 isoform X1</fullName>
    </submittedName>
</protein>
<comment type="subcellular location">
    <subcellularLocation>
        <location evidence="2">Cytoplasm</location>
    </subcellularLocation>
    <subcellularLocation>
        <location evidence="1">Nucleus</location>
    </subcellularLocation>
</comment>
<accession>A0AAD8FT67</accession>
<evidence type="ECO:0000256" key="3">
    <source>
        <dbReference type="ARBA" id="ARBA00022448"/>
    </source>
</evidence>
<dbReference type="InterPro" id="IPR011989">
    <property type="entry name" value="ARM-like"/>
</dbReference>
<organism evidence="11 12">
    <name type="scientific">Acipenser oxyrinchus oxyrinchus</name>
    <dbReference type="NCBI Taxonomy" id="40147"/>
    <lineage>
        <taxon>Eukaryota</taxon>
        <taxon>Metazoa</taxon>
        <taxon>Chordata</taxon>
        <taxon>Craniata</taxon>
        <taxon>Vertebrata</taxon>
        <taxon>Euteleostomi</taxon>
        <taxon>Actinopterygii</taxon>
        <taxon>Chondrostei</taxon>
        <taxon>Acipenseriformes</taxon>
        <taxon>Acipenseridae</taxon>
        <taxon>Acipenser</taxon>
    </lineage>
</organism>
<evidence type="ECO:0000256" key="6">
    <source>
        <dbReference type="ARBA" id="ARBA00022927"/>
    </source>
</evidence>
<evidence type="ECO:0000256" key="9">
    <source>
        <dbReference type="PROSITE-ProRule" id="PRU00103"/>
    </source>
</evidence>
<dbReference type="Pfam" id="PF25780">
    <property type="entry name" value="TPR_IPO5"/>
    <property type="match status" value="1"/>
</dbReference>
<dbReference type="GO" id="GO:0005634">
    <property type="term" value="C:nucleus"/>
    <property type="evidence" value="ECO:0007669"/>
    <property type="project" value="UniProtKB-SubCell"/>
</dbReference>
<dbReference type="InterPro" id="IPR057672">
    <property type="entry name" value="TPR_IPO4/5"/>
</dbReference>
<dbReference type="PANTHER" id="PTHR10527">
    <property type="entry name" value="IMPORTIN BETA"/>
    <property type="match status" value="1"/>
</dbReference>
<keyword evidence="6" id="KW-0653">Protein transport</keyword>
<name>A0AAD8FT67_ACIOX</name>
<dbReference type="GO" id="GO:0006606">
    <property type="term" value="P:protein import into nucleus"/>
    <property type="evidence" value="ECO:0007669"/>
    <property type="project" value="InterPro"/>
</dbReference>
<dbReference type="InterPro" id="IPR021133">
    <property type="entry name" value="HEAT_type_2"/>
</dbReference>
<evidence type="ECO:0000256" key="2">
    <source>
        <dbReference type="ARBA" id="ARBA00004496"/>
    </source>
</evidence>
<dbReference type="InterPro" id="IPR058584">
    <property type="entry name" value="IMB1_TNPO1-like_TPR"/>
</dbReference>
<dbReference type="InterPro" id="IPR001494">
    <property type="entry name" value="Importin-beta_N"/>
</dbReference>
<evidence type="ECO:0000256" key="4">
    <source>
        <dbReference type="ARBA" id="ARBA00022490"/>
    </source>
</evidence>
<comment type="caution">
    <text evidence="11">The sequence shown here is derived from an EMBL/GenBank/DDBJ whole genome shotgun (WGS) entry which is preliminary data.</text>
</comment>
<sequence>MTDQLEHILSQLVQPDNAIIQQATAQLKQAFKDPAVIPALCGVMTTSQDAQIRQFAAVMVRMRVLKRWRKLAPDIKENLKALVLQALQQETEHKVRHSLSQLASVLVKHETPDHWPALLNFLNQSTKSANPQERQIGLLVLSKVMDSNPEPFKPHYKQLLKLFGTTLEDHGNTNAMFYSIQTLSAMAAFLGAEELNLTRTLIPKLMVAIKHLIQANQVQASEAMEVFDELMENEMPIIVPHVSEVVQFCLEIAANTTLEDSVRVKALSCLSFLIRLKGKAILKQKLLPPILQVLFPVMSAAPPHGEEDPEDLDPEPDEIEDELEAHTPKHYAAQVIDMLALHLPAEKLFNQLTPMTEAALCSENPYHRKAGLMCLAVLAEGCADHIRQKHLPAMLQVMCRSLGDESQVVRNAALFALGQFSEHLQPDISKYSDELMPLLLNYLSGIDSRRGGHVTKAYYALENFVENLGDKIEPYLPTLMERMLTSLTCAQSIRIKELSVSAIGAIANAAKGALLPYFQPVIDNLKGYLVNTREEVRSLQIQSLETLGVLARTIGKDVFPRWLTKVVQLGLNLTNTVDDPDLRRCTYVLFASLSTVSPASLIPHLPTITTLMMMSLKSTEGVTAHLNEESQPFLLLGDDDVDDENEDSVIEDVHGDPEEERDVAGFSVENAYIDEKEDACDALGEISFHSGSAFLPYIESCFQEVYKMHDFPHENVRKAAYDGMGQFCRTLHKVWKENPTELNREALHKLLSMVFPAYLKAVKEERDRQVVMSVLETMNEMLKDCGAEAIRTPGRLDQICKAIRDILQKKAACQDGDDYDEDEQQAEFDSMLQEFAGEGIPLLALAAGPQEFAPYFAGFLPLLLVKTKSSCTVTDRSFSIGTIAETLQALGGVAMGTGGVAESAGVVSRFASKLLPVLMGGVRDEDDEVRSNSVFAVGALVEASGEALTLDYPALLGVFSNLVSRETNKRVLDNVCAALSRMTVCNLPCVPVEQVFPVLLRHLPLKEDLEENTTVYNCLAFIYSNKQPLVIQHLRQVLNIFSEVLGTEQIKTDTQNTLLMVLQDIAQRYPQELQSITSSATLNIHPEQTDT</sequence>
<dbReference type="PROSITE" id="PS50077">
    <property type="entry name" value="HEAT_REPEAT"/>
    <property type="match status" value="1"/>
</dbReference>
<dbReference type="GO" id="GO:0005737">
    <property type="term" value="C:cytoplasm"/>
    <property type="evidence" value="ECO:0007669"/>
    <property type="project" value="UniProtKB-SubCell"/>
</dbReference>
<keyword evidence="3" id="KW-0813">Transport</keyword>
<dbReference type="Pfam" id="PF25574">
    <property type="entry name" value="TPR_IMB1"/>
    <property type="match status" value="1"/>
</dbReference>
<dbReference type="SUPFAM" id="SSF48371">
    <property type="entry name" value="ARM repeat"/>
    <property type="match status" value="2"/>
</dbReference>
<evidence type="ECO:0000256" key="7">
    <source>
        <dbReference type="ARBA" id="ARBA00022990"/>
    </source>
</evidence>
<keyword evidence="5" id="KW-0677">Repeat</keyword>
<evidence type="ECO:0000256" key="5">
    <source>
        <dbReference type="ARBA" id="ARBA00022737"/>
    </source>
</evidence>
<dbReference type="PROSITE" id="PS50166">
    <property type="entry name" value="IMPORTIN_B_NT"/>
    <property type="match status" value="1"/>
</dbReference>
<dbReference type="InterPro" id="IPR040122">
    <property type="entry name" value="Importin_beta"/>
</dbReference>
<keyword evidence="4" id="KW-0963">Cytoplasm</keyword>
<dbReference type="InterPro" id="IPR016024">
    <property type="entry name" value="ARM-type_fold"/>
</dbReference>
<keyword evidence="8" id="KW-0539">Nucleus</keyword>